<dbReference type="EMBL" id="CP001843">
    <property type="protein sequence ID" value="AEF85145.1"/>
    <property type="molecule type" value="Genomic_DNA"/>
</dbReference>
<reference evidence="3 4" key="2">
    <citation type="journal article" date="2011" name="ISME J.">
        <title>RNA-seq reveals cooperative metabolic interactions between two termite-gut spirochete species in co-culture.</title>
        <authorList>
            <person name="Rosenthal A.Z."/>
            <person name="Matson E.G."/>
            <person name="Eldar A."/>
            <person name="Leadbetter J.R."/>
        </authorList>
    </citation>
    <scope>NUCLEOTIDE SEQUENCE [LARGE SCALE GENOMIC DNA]</scope>
    <source>
        <strain evidence="4">ATCC BAA-887 / DSM 12427 / ZAS-2</strain>
    </source>
</reference>
<dbReference type="OrthoDB" id="1625426at2"/>
<evidence type="ECO:0000313" key="3">
    <source>
        <dbReference type="EMBL" id="AEF85145.1"/>
    </source>
</evidence>
<evidence type="ECO:0000313" key="4">
    <source>
        <dbReference type="Proteomes" id="UP000009223"/>
    </source>
</evidence>
<dbReference type="SMART" id="SM00382">
    <property type="entry name" value="AAA"/>
    <property type="match status" value="1"/>
</dbReference>
<accession>F5YIK8</accession>
<dbReference type="eggNOG" id="COG0468">
    <property type="taxonomic scope" value="Bacteria"/>
</dbReference>
<dbReference type="AlphaFoldDB" id="F5YIK8"/>
<evidence type="ECO:0000256" key="1">
    <source>
        <dbReference type="SAM" id="MobiDB-lite"/>
    </source>
</evidence>
<dbReference type="Gene3D" id="3.40.50.300">
    <property type="entry name" value="P-loop containing nucleotide triphosphate hydrolases"/>
    <property type="match status" value="1"/>
</dbReference>
<name>F5YIK8_TREPZ</name>
<protein>
    <recommendedName>
        <fullName evidence="2">AAA+ ATPase domain-containing protein</fullName>
    </recommendedName>
</protein>
<proteinExistence type="predicted"/>
<dbReference type="STRING" id="545694.TREPR_0889"/>
<dbReference type="RefSeq" id="WP_015709161.1">
    <property type="nucleotide sequence ID" value="NC_015578.1"/>
</dbReference>
<evidence type="ECO:0000259" key="2">
    <source>
        <dbReference type="SMART" id="SM00382"/>
    </source>
</evidence>
<organism evidence="3 4">
    <name type="scientific">Treponema primitia (strain ATCC BAA-887 / DSM 12427 / ZAS-2)</name>
    <dbReference type="NCBI Taxonomy" id="545694"/>
    <lineage>
        <taxon>Bacteria</taxon>
        <taxon>Pseudomonadati</taxon>
        <taxon>Spirochaetota</taxon>
        <taxon>Spirochaetia</taxon>
        <taxon>Spirochaetales</taxon>
        <taxon>Treponemataceae</taxon>
        <taxon>Treponema</taxon>
    </lineage>
</organism>
<feature type="region of interest" description="Disordered" evidence="1">
    <location>
        <begin position="331"/>
        <end position="353"/>
    </location>
</feature>
<dbReference type="InterPro" id="IPR027417">
    <property type="entry name" value="P-loop_NTPase"/>
</dbReference>
<dbReference type="Pfam" id="PF13479">
    <property type="entry name" value="AAA_24"/>
    <property type="match status" value="1"/>
</dbReference>
<gene>
    <name evidence="3" type="ordered locus">TREPR_0889</name>
</gene>
<feature type="domain" description="AAA+ ATPase" evidence="2">
    <location>
        <begin position="11"/>
        <end position="160"/>
    </location>
</feature>
<dbReference type="KEGG" id="tpi:TREPR_0889"/>
<dbReference type="InterPro" id="IPR003593">
    <property type="entry name" value="AAA+_ATPase"/>
</dbReference>
<feature type="region of interest" description="Disordered" evidence="1">
    <location>
        <begin position="234"/>
        <end position="269"/>
    </location>
</feature>
<keyword evidence="4" id="KW-1185">Reference proteome</keyword>
<feature type="compositionally biased region" description="Low complexity" evidence="1">
    <location>
        <begin position="337"/>
        <end position="353"/>
    </location>
</feature>
<dbReference type="Proteomes" id="UP000009223">
    <property type="component" value="Chromosome"/>
</dbReference>
<dbReference type="SUPFAM" id="SSF52540">
    <property type="entry name" value="P-loop containing nucleoside triphosphate hydrolases"/>
    <property type="match status" value="1"/>
</dbReference>
<dbReference type="HOGENOM" id="CLU_064891_0_0_12"/>
<reference evidence="4" key="1">
    <citation type="submission" date="2009-12" db="EMBL/GenBank/DDBJ databases">
        <title>Complete sequence of Treponema primitia strain ZAS-2.</title>
        <authorList>
            <person name="Tetu S.G."/>
            <person name="Matson E."/>
            <person name="Ren Q."/>
            <person name="Seshadri R."/>
            <person name="Elbourne L."/>
            <person name="Hassan K.A."/>
            <person name="Durkin A."/>
            <person name="Radune D."/>
            <person name="Mohamoud Y."/>
            <person name="Shay R."/>
            <person name="Jin S."/>
            <person name="Zhang X."/>
            <person name="Lucey K."/>
            <person name="Ballor N.R."/>
            <person name="Ottesen E."/>
            <person name="Rosenthal R."/>
            <person name="Allen A."/>
            <person name="Leadbetter J.R."/>
            <person name="Paulsen I.T."/>
        </authorList>
    </citation>
    <scope>NUCLEOTIDE SEQUENCE [LARGE SCALE GENOMIC DNA]</scope>
    <source>
        <strain evidence="4">ATCC BAA-887 / DSM 12427 / ZAS-2</strain>
    </source>
</reference>
<sequence length="353" mass="38290">MAFKKAERTQLYLRCALFGPSGSGKTMTALRMAKGIADTMGVPFAVIDTEARSASKYADRIPFDVDDLDGKTVDHYIAAMNECVKAGYKVLVIDSLSHAWRELTDEVDRIAQSSVSKNTFSPWAKVNPKQKRFIDAILNFPGHIIATMRSKTEWVIGEGKGGKVAPEKMGLAPEQGKGIEYEFDLLMELDQKHQATVTKDRTGKFQDEIIDKPGEAFGVALYDWLSTGTAVSAPETQAAKNGKPKAGDAKAAPAKKPLMEQPTAGSVKDQGRKIVDEIGAIITAISESGNPYFTEMEKGEARKIIESIHPDETGIKDLEDLKMFLNDELSKRKSAAEPKAAAPVSPPAATQAA</sequence>